<evidence type="ECO:0000259" key="1">
    <source>
        <dbReference type="PROSITE" id="PS50878"/>
    </source>
</evidence>
<dbReference type="InterPro" id="IPR000477">
    <property type="entry name" value="RT_dom"/>
</dbReference>
<dbReference type="Gene3D" id="3.60.10.10">
    <property type="entry name" value="Endonuclease/exonuclease/phosphatase"/>
    <property type="match status" value="1"/>
</dbReference>
<feature type="domain" description="Reverse transcriptase" evidence="1">
    <location>
        <begin position="1"/>
        <end position="364"/>
    </location>
</feature>
<keyword evidence="3" id="KW-1185">Reference proteome</keyword>
<dbReference type="SUPFAM" id="SSF56672">
    <property type="entry name" value="DNA/RNA polymerases"/>
    <property type="match status" value="1"/>
</dbReference>
<protein>
    <submittedName>
        <fullName evidence="2">Ribonuclease H protein</fullName>
    </submittedName>
</protein>
<dbReference type="STRING" id="906689.A0A2I0V7Y9"/>
<reference evidence="2 3" key="1">
    <citation type="journal article" date="2016" name="Sci. Rep.">
        <title>The Dendrobium catenatum Lindl. genome sequence provides insights into polysaccharide synthase, floral development and adaptive evolution.</title>
        <authorList>
            <person name="Zhang G.Q."/>
            <person name="Xu Q."/>
            <person name="Bian C."/>
            <person name="Tsai W.C."/>
            <person name="Yeh C.M."/>
            <person name="Liu K.W."/>
            <person name="Yoshida K."/>
            <person name="Zhang L.S."/>
            <person name="Chang S.B."/>
            <person name="Chen F."/>
            <person name="Shi Y."/>
            <person name="Su Y.Y."/>
            <person name="Zhang Y.Q."/>
            <person name="Chen L.J."/>
            <person name="Yin Y."/>
            <person name="Lin M."/>
            <person name="Huang H."/>
            <person name="Deng H."/>
            <person name="Wang Z.W."/>
            <person name="Zhu S.L."/>
            <person name="Zhao X."/>
            <person name="Deng C."/>
            <person name="Niu S.C."/>
            <person name="Huang J."/>
            <person name="Wang M."/>
            <person name="Liu G.H."/>
            <person name="Yang H.J."/>
            <person name="Xiao X.J."/>
            <person name="Hsiao Y.Y."/>
            <person name="Wu W.L."/>
            <person name="Chen Y.Y."/>
            <person name="Mitsuda N."/>
            <person name="Ohme-Takagi M."/>
            <person name="Luo Y.B."/>
            <person name="Van de Peer Y."/>
            <person name="Liu Z.J."/>
        </authorList>
    </citation>
    <scope>NUCLEOTIDE SEQUENCE [LARGE SCALE GENOMIC DNA]</scope>
    <source>
        <tissue evidence="2">The whole plant</tissue>
    </source>
</reference>
<dbReference type="Pfam" id="PF13966">
    <property type="entry name" value="zf-RVT"/>
    <property type="match status" value="1"/>
</dbReference>
<dbReference type="PANTHER" id="PTHR33116:SF78">
    <property type="entry name" value="OS12G0587133 PROTEIN"/>
    <property type="match status" value="1"/>
</dbReference>
<dbReference type="PANTHER" id="PTHR33116">
    <property type="entry name" value="REVERSE TRANSCRIPTASE ZINC-BINDING DOMAIN-CONTAINING PROTEIN-RELATED-RELATED"/>
    <property type="match status" value="1"/>
</dbReference>
<dbReference type="SUPFAM" id="SSF56219">
    <property type="entry name" value="DNase I-like"/>
    <property type="match status" value="1"/>
</dbReference>
<evidence type="ECO:0000313" key="3">
    <source>
        <dbReference type="Proteomes" id="UP000233837"/>
    </source>
</evidence>
<dbReference type="EMBL" id="KZ505459">
    <property type="protein sequence ID" value="PKU59522.1"/>
    <property type="molecule type" value="Genomic_DNA"/>
</dbReference>
<dbReference type="Pfam" id="PF00078">
    <property type="entry name" value="RVT_1"/>
    <property type="match status" value="1"/>
</dbReference>
<dbReference type="InterPro" id="IPR043502">
    <property type="entry name" value="DNA/RNA_pol_sf"/>
</dbReference>
<dbReference type="AlphaFoldDB" id="A0A2I0V7Y9"/>
<gene>
    <name evidence="2" type="ORF">MA16_Dca026547</name>
</gene>
<dbReference type="InterPro" id="IPR026960">
    <property type="entry name" value="RVT-Znf"/>
</dbReference>
<organism evidence="2 3">
    <name type="scientific">Dendrobium catenatum</name>
    <dbReference type="NCBI Taxonomy" id="906689"/>
    <lineage>
        <taxon>Eukaryota</taxon>
        <taxon>Viridiplantae</taxon>
        <taxon>Streptophyta</taxon>
        <taxon>Embryophyta</taxon>
        <taxon>Tracheophyta</taxon>
        <taxon>Spermatophyta</taxon>
        <taxon>Magnoliopsida</taxon>
        <taxon>Liliopsida</taxon>
        <taxon>Asparagales</taxon>
        <taxon>Orchidaceae</taxon>
        <taxon>Epidendroideae</taxon>
        <taxon>Malaxideae</taxon>
        <taxon>Dendrobiinae</taxon>
        <taxon>Dendrobium</taxon>
    </lineage>
</organism>
<dbReference type="CDD" id="cd01650">
    <property type="entry name" value="RT_nLTR_like"/>
    <property type="match status" value="1"/>
</dbReference>
<sequence>MTNQFIHGTITTDSNDAYAVIAVYASNSHSERQILWKNIQDLAVTVNTPWAILGDFNCCRELGEKEGGTALYVTKLGDFNSMIFNAGIHDLSSVGHFYTWHNQQIYNPIHIKLDRVLVNDYWLHNFPNSYYIVEDLDCSDHSSLILIIHPSQVGFIHKRIISDNILLASDILGCFNLNAKHKFLYAKFDITKAFDMVSRDFLYKRLEAKGFPPLFIDWIKACTSNVHFSICINGVLEGYFNSTSGIRQGCPLSPYLFSIIMDGLSSLLDLATSNNALLVIKTGNYVVSHLMFADDLLVFGSATTRNAYTINYILQDFATVSGLKVNPLKSSILLSKNTPSVVDICNILNIQQSLSPIKYLGLPIFYRKLKFSDFQPLLQKITNHLEGWKAKTLSLAGRIQFIKFTISNTLAYWIRGSIIPKRCCKTIARLCYRFTFYGKINERKLTTVSWNNTCCPKINGGLGIPSIESLKHSYTCSNIWRFLNENSLLFSWWRARFRSLWKPNASKNFLYWNLMSAKAKEIQSNISFSVNANSNFSFGWDPWCGGNSLAELITCTNSNSSHSSLFDWNISQLIMNDKWHLPNGLDSNLLSLINSVNIDSHSENHLWKDKQNPNFRDFNAQFYDNMIKVPWYKFIWHKKDALRFSVYAWLAFRGGLKNADVLAVRGILVPNICCFCHRDRETITHLYFECSFTFDIAKTLFPWLHQLFMRPNIHQFYDCIWEQGFNTKIRNYYLLTASATIYFVWRARNDRLFGGIIDCNVTILSKIKKAVLYKSLTWN</sequence>
<reference evidence="2 3" key="2">
    <citation type="journal article" date="2017" name="Nature">
        <title>The Apostasia genome and the evolution of orchids.</title>
        <authorList>
            <person name="Zhang G.Q."/>
            <person name="Liu K.W."/>
            <person name="Li Z."/>
            <person name="Lohaus R."/>
            <person name="Hsiao Y.Y."/>
            <person name="Niu S.C."/>
            <person name="Wang J.Y."/>
            <person name="Lin Y.C."/>
            <person name="Xu Q."/>
            <person name="Chen L.J."/>
            <person name="Yoshida K."/>
            <person name="Fujiwara S."/>
            <person name="Wang Z.W."/>
            <person name="Zhang Y.Q."/>
            <person name="Mitsuda N."/>
            <person name="Wang M."/>
            <person name="Liu G.H."/>
            <person name="Pecoraro L."/>
            <person name="Huang H.X."/>
            <person name="Xiao X.J."/>
            <person name="Lin M."/>
            <person name="Wu X.Y."/>
            <person name="Wu W.L."/>
            <person name="Chen Y.Y."/>
            <person name="Chang S.B."/>
            <person name="Sakamoto S."/>
            <person name="Ohme-Takagi M."/>
            <person name="Yagi M."/>
            <person name="Zeng S.J."/>
            <person name="Shen C.Y."/>
            <person name="Yeh C.M."/>
            <person name="Luo Y.B."/>
            <person name="Tsai W.C."/>
            <person name="Van de Peer Y."/>
            <person name="Liu Z.J."/>
        </authorList>
    </citation>
    <scope>NUCLEOTIDE SEQUENCE [LARGE SCALE GENOMIC DNA]</scope>
    <source>
        <tissue evidence="2">The whole plant</tissue>
    </source>
</reference>
<name>A0A2I0V7Y9_9ASPA</name>
<dbReference type="InterPro" id="IPR036691">
    <property type="entry name" value="Endo/exonu/phosph_ase_sf"/>
</dbReference>
<accession>A0A2I0V7Y9</accession>
<evidence type="ECO:0000313" key="2">
    <source>
        <dbReference type="EMBL" id="PKU59522.1"/>
    </source>
</evidence>
<dbReference type="PROSITE" id="PS50878">
    <property type="entry name" value="RT_POL"/>
    <property type="match status" value="1"/>
</dbReference>
<dbReference type="Proteomes" id="UP000233837">
    <property type="component" value="Unassembled WGS sequence"/>
</dbReference>
<proteinExistence type="predicted"/>